<dbReference type="RefSeq" id="WP_006701607.1">
    <property type="nucleotide sequence ID" value="NZ_JH932301.1"/>
</dbReference>
<dbReference type="GO" id="GO:0004853">
    <property type="term" value="F:uroporphyrinogen decarboxylase activity"/>
    <property type="evidence" value="ECO:0007669"/>
    <property type="project" value="InterPro"/>
</dbReference>
<dbReference type="InterPro" id="IPR052024">
    <property type="entry name" value="Methanogen_methyltrans"/>
</dbReference>
<evidence type="ECO:0000313" key="2">
    <source>
        <dbReference type="EMBL" id="EKB55773.1"/>
    </source>
</evidence>
<dbReference type="PANTHER" id="PTHR47099:SF1">
    <property type="entry name" value="METHYLCOBAMIDE:COM METHYLTRANSFERASE MTBA"/>
    <property type="match status" value="1"/>
</dbReference>
<dbReference type="GO" id="GO:0032259">
    <property type="term" value="P:methylation"/>
    <property type="evidence" value="ECO:0007669"/>
    <property type="project" value="UniProtKB-KW"/>
</dbReference>
<dbReference type="AlphaFoldDB" id="K1M0E5"/>
<organism evidence="2 3">
    <name type="scientific">Falseniella ignava CCUG 37419</name>
    <dbReference type="NCBI Taxonomy" id="883112"/>
    <lineage>
        <taxon>Bacteria</taxon>
        <taxon>Bacillati</taxon>
        <taxon>Bacillota</taxon>
        <taxon>Bacilli</taxon>
        <taxon>Lactobacillales</taxon>
        <taxon>Aerococcaceae</taxon>
        <taxon>Falseniella</taxon>
    </lineage>
</organism>
<accession>K1M0E5</accession>
<keyword evidence="2" id="KW-0489">Methyltransferase</keyword>
<keyword evidence="3" id="KW-1185">Reference proteome</keyword>
<dbReference type="GO" id="GO:0008168">
    <property type="term" value="F:methyltransferase activity"/>
    <property type="evidence" value="ECO:0007669"/>
    <property type="project" value="UniProtKB-KW"/>
</dbReference>
<dbReference type="GO" id="GO:0006779">
    <property type="term" value="P:porphyrin-containing compound biosynthetic process"/>
    <property type="evidence" value="ECO:0007669"/>
    <property type="project" value="InterPro"/>
</dbReference>
<protein>
    <submittedName>
        <fullName evidence="2">MtaA/CmuA family methyltransferase</fullName>
    </submittedName>
</protein>
<dbReference type="EMBL" id="AGZE01000026">
    <property type="protein sequence ID" value="EKB55773.1"/>
    <property type="molecule type" value="Genomic_DNA"/>
</dbReference>
<evidence type="ECO:0000313" key="3">
    <source>
        <dbReference type="Proteomes" id="UP000005147"/>
    </source>
</evidence>
<feature type="domain" description="Uroporphyrinogen decarboxylase (URO-D)" evidence="1">
    <location>
        <begin position="16"/>
        <end position="349"/>
    </location>
</feature>
<proteinExistence type="predicted"/>
<gene>
    <name evidence="2" type="ORF">HMPREF9707_00960</name>
</gene>
<dbReference type="InterPro" id="IPR038071">
    <property type="entry name" value="UROD/MetE-like_sf"/>
</dbReference>
<dbReference type="STRING" id="883112.HMPREF9707_00960"/>
<dbReference type="SUPFAM" id="SSF51726">
    <property type="entry name" value="UROD/MetE-like"/>
    <property type="match status" value="1"/>
</dbReference>
<dbReference type="Proteomes" id="UP000005147">
    <property type="component" value="Unassembled WGS sequence"/>
</dbReference>
<dbReference type="CDD" id="cd03465">
    <property type="entry name" value="URO-D_like"/>
    <property type="match status" value="1"/>
</dbReference>
<dbReference type="eggNOG" id="COG0407">
    <property type="taxonomic scope" value="Bacteria"/>
</dbReference>
<dbReference type="InterPro" id="IPR000257">
    <property type="entry name" value="Uroporphyrinogen_deCOase"/>
</dbReference>
<keyword evidence="2" id="KW-0808">Transferase</keyword>
<sequence length="350" mass="40345">MKLKKNFHDEMTPVERRRAIQQGKEIDRIPVDLLIVDNKAQLVNCNVRDLFFDRKIMVEAELKTYERFGVDWLSCSPNSKAISQSLGGNFIFPENKSAYCGDPILKDYSYLEMLEPKEVSQDDRLKLYYEVAEDLAEIIYNEVNMHIYIGGPLTIASYLRGVENVMKDMRKHPENLHKLLKIVTESMKKVINAFSEIDGIVFALADPVSSCDITSPKNFNEFSYPYLKEVCDYAFEKTGEKPYIHICGKTEKIWDQIIKLKLSTFSIDNECNLREAVLYFGDKIGITGNIPPYSVMARGTHEDIKRSYESCLENGYRLNKNYILGLGCDYPLGSDLTNIDYLMHLVRSYH</sequence>
<dbReference type="HOGENOM" id="CLU_040933_2_0_9"/>
<comment type="caution">
    <text evidence="2">The sequence shown here is derived from an EMBL/GenBank/DDBJ whole genome shotgun (WGS) entry which is preliminary data.</text>
</comment>
<reference evidence="2 3" key="1">
    <citation type="submission" date="2012-07" db="EMBL/GenBank/DDBJ databases">
        <title>The Genome Sequence of Facklamia ignava CCUG 37419.</title>
        <authorList>
            <consortium name="The Broad Institute Genome Sequencing Platform"/>
            <person name="Earl A."/>
            <person name="Ward D."/>
            <person name="Feldgarden M."/>
            <person name="Gevers D."/>
            <person name="Huys G."/>
            <person name="Walker B."/>
            <person name="Young S.K."/>
            <person name="Zeng Q."/>
            <person name="Gargeya S."/>
            <person name="Fitzgerald M."/>
            <person name="Haas B."/>
            <person name="Abouelleil A."/>
            <person name="Alvarado L."/>
            <person name="Arachchi H.M."/>
            <person name="Berlin A.M."/>
            <person name="Chapman S.B."/>
            <person name="Goldberg J."/>
            <person name="Griggs A."/>
            <person name="Gujja S."/>
            <person name="Hansen M."/>
            <person name="Howarth C."/>
            <person name="Imamovic A."/>
            <person name="Larimer J."/>
            <person name="McCowen C."/>
            <person name="Montmayeur A."/>
            <person name="Murphy C."/>
            <person name="Neiman D."/>
            <person name="Pearson M."/>
            <person name="Priest M."/>
            <person name="Roberts A."/>
            <person name="Saif S."/>
            <person name="Shea T."/>
            <person name="Sisk P."/>
            <person name="Sykes S."/>
            <person name="Wortman J."/>
            <person name="Nusbaum C."/>
            <person name="Birren B."/>
        </authorList>
    </citation>
    <scope>NUCLEOTIDE SEQUENCE [LARGE SCALE GENOMIC DNA]</scope>
    <source>
        <strain evidence="2 3">CCUG 37419</strain>
    </source>
</reference>
<dbReference type="PANTHER" id="PTHR47099">
    <property type="entry name" value="METHYLCOBAMIDE:COM METHYLTRANSFERASE MTBA"/>
    <property type="match status" value="1"/>
</dbReference>
<dbReference type="Pfam" id="PF01208">
    <property type="entry name" value="URO-D"/>
    <property type="match status" value="1"/>
</dbReference>
<name>K1M0E5_9LACT</name>
<evidence type="ECO:0000259" key="1">
    <source>
        <dbReference type="Pfam" id="PF01208"/>
    </source>
</evidence>
<dbReference type="Gene3D" id="3.20.20.210">
    <property type="match status" value="1"/>
</dbReference>
<dbReference type="PATRIC" id="fig|883112.3.peg.957"/>